<name>A0A2G0CK63_9BACT</name>
<evidence type="ECO:0000256" key="2">
    <source>
        <dbReference type="ARBA" id="ARBA00022723"/>
    </source>
</evidence>
<feature type="domain" description="Peptidase M48" evidence="8">
    <location>
        <begin position="63"/>
        <end position="235"/>
    </location>
</feature>
<dbReference type="PANTHER" id="PTHR22726:SF1">
    <property type="entry name" value="METALLOENDOPEPTIDASE OMA1, MITOCHONDRIAL"/>
    <property type="match status" value="1"/>
</dbReference>
<dbReference type="GO" id="GO:0046872">
    <property type="term" value="F:metal ion binding"/>
    <property type="evidence" value="ECO:0007669"/>
    <property type="project" value="UniProtKB-KW"/>
</dbReference>
<evidence type="ECO:0000256" key="1">
    <source>
        <dbReference type="ARBA" id="ARBA00022670"/>
    </source>
</evidence>
<dbReference type="EMBL" id="PDLO01000001">
    <property type="protein sequence ID" value="PHL00364.1"/>
    <property type="molecule type" value="Genomic_DNA"/>
</dbReference>
<evidence type="ECO:0000259" key="8">
    <source>
        <dbReference type="Pfam" id="PF01435"/>
    </source>
</evidence>
<dbReference type="Gene3D" id="3.30.2010.10">
    <property type="entry name" value="Metalloproteases ('zincins'), catalytic domain"/>
    <property type="match status" value="1"/>
</dbReference>
<dbReference type="Proteomes" id="UP000226437">
    <property type="component" value="Unassembled WGS sequence"/>
</dbReference>
<keyword evidence="7" id="KW-0732">Signal</keyword>
<keyword evidence="4 6" id="KW-0862">Zinc</keyword>
<proteinExistence type="inferred from homology"/>
<keyword evidence="10" id="KW-1185">Reference proteome</keyword>
<dbReference type="Pfam" id="PF01435">
    <property type="entry name" value="Peptidase_M48"/>
    <property type="match status" value="1"/>
</dbReference>
<dbReference type="GO" id="GO:0016020">
    <property type="term" value="C:membrane"/>
    <property type="evidence" value="ECO:0007669"/>
    <property type="project" value="TreeGrafter"/>
</dbReference>
<keyword evidence="5 6" id="KW-0482">Metalloprotease</keyword>
<comment type="caution">
    <text evidence="9">The sequence shown here is derived from an EMBL/GenBank/DDBJ whole genome shotgun (WGS) entry which is preliminary data.</text>
</comment>
<gene>
    <name evidence="9" type="ORF">CGL56_04840</name>
</gene>
<dbReference type="GO" id="GO:0004222">
    <property type="term" value="F:metalloendopeptidase activity"/>
    <property type="evidence" value="ECO:0007669"/>
    <property type="project" value="InterPro"/>
</dbReference>
<dbReference type="InterPro" id="IPR051156">
    <property type="entry name" value="Mito/Outer_Membr_Metalloprot"/>
</dbReference>
<organism evidence="9 10">
    <name type="scientific">Neolewinella marina</name>
    <dbReference type="NCBI Taxonomy" id="438751"/>
    <lineage>
        <taxon>Bacteria</taxon>
        <taxon>Pseudomonadati</taxon>
        <taxon>Bacteroidota</taxon>
        <taxon>Saprospiria</taxon>
        <taxon>Saprospirales</taxon>
        <taxon>Lewinellaceae</taxon>
        <taxon>Neolewinella</taxon>
    </lineage>
</organism>
<evidence type="ECO:0000313" key="9">
    <source>
        <dbReference type="EMBL" id="PHL00364.1"/>
    </source>
</evidence>
<evidence type="ECO:0000256" key="5">
    <source>
        <dbReference type="ARBA" id="ARBA00023049"/>
    </source>
</evidence>
<dbReference type="GO" id="GO:0051603">
    <property type="term" value="P:proteolysis involved in protein catabolic process"/>
    <property type="evidence" value="ECO:0007669"/>
    <property type="project" value="TreeGrafter"/>
</dbReference>
<dbReference type="OrthoDB" id="9810445at2"/>
<comment type="cofactor">
    <cofactor evidence="6">
        <name>Zn(2+)</name>
        <dbReference type="ChEBI" id="CHEBI:29105"/>
    </cofactor>
    <text evidence="6">Binds 1 zinc ion per subunit.</text>
</comment>
<keyword evidence="3 6" id="KW-0378">Hydrolase</keyword>
<evidence type="ECO:0000256" key="3">
    <source>
        <dbReference type="ARBA" id="ARBA00022801"/>
    </source>
</evidence>
<dbReference type="InterPro" id="IPR001915">
    <property type="entry name" value="Peptidase_M48"/>
</dbReference>
<dbReference type="PANTHER" id="PTHR22726">
    <property type="entry name" value="METALLOENDOPEPTIDASE OMA1"/>
    <property type="match status" value="1"/>
</dbReference>
<feature type="signal peptide" evidence="7">
    <location>
        <begin position="1"/>
        <end position="17"/>
    </location>
</feature>
<evidence type="ECO:0000256" key="4">
    <source>
        <dbReference type="ARBA" id="ARBA00022833"/>
    </source>
</evidence>
<evidence type="ECO:0000256" key="7">
    <source>
        <dbReference type="SAM" id="SignalP"/>
    </source>
</evidence>
<sequence length="258" mass="27595">MPLLRLLPWLLATCLTACSGGPDINVFPVQQDVQLGQQTVAEILQQPDRFPVLSPDAHPAVYAYVQGMVDEIVATGEVAHADVFPYRVTLIDQPVDNAFAAPGGYLFVYTGLLKSLAGPDQLAGVLAHEIAHAAERHSTQQATKRFGLATLERLLTGADNSGILAQIAGQLINLGFSRADEAEADARSVDYLCGTPYATNGAAGFFEQVESRGGVVEFLSTHPSPQNRVAKINARAADLECAAKQADAEAFRRLLQQL</sequence>
<keyword evidence="1 6" id="KW-0645">Protease</keyword>
<protein>
    <submittedName>
        <fullName evidence="9">Peptidase M48</fullName>
    </submittedName>
</protein>
<dbReference type="RefSeq" id="WP_099105343.1">
    <property type="nucleotide sequence ID" value="NZ_JAATJF010000001.1"/>
</dbReference>
<feature type="chain" id="PRO_5013894658" evidence="7">
    <location>
        <begin position="18"/>
        <end position="258"/>
    </location>
</feature>
<comment type="similarity">
    <text evidence="6">Belongs to the peptidase M48 family.</text>
</comment>
<accession>A0A2G0CK63</accession>
<reference evidence="9 10" key="1">
    <citation type="submission" date="2017-10" db="EMBL/GenBank/DDBJ databases">
        <title>The draft genome sequence of Lewinella marina KCTC 32374.</title>
        <authorList>
            <person name="Wang K."/>
        </authorList>
    </citation>
    <scope>NUCLEOTIDE SEQUENCE [LARGE SCALE GENOMIC DNA]</scope>
    <source>
        <strain evidence="9 10">MKG-38</strain>
    </source>
</reference>
<evidence type="ECO:0000313" key="10">
    <source>
        <dbReference type="Proteomes" id="UP000226437"/>
    </source>
</evidence>
<keyword evidence="2" id="KW-0479">Metal-binding</keyword>
<dbReference type="AlphaFoldDB" id="A0A2G0CK63"/>
<evidence type="ECO:0000256" key="6">
    <source>
        <dbReference type="RuleBase" id="RU003983"/>
    </source>
</evidence>